<dbReference type="PROSITE" id="PS50011">
    <property type="entry name" value="PROTEIN_KINASE_DOM"/>
    <property type="match status" value="1"/>
</dbReference>
<dbReference type="Gene3D" id="1.10.510.10">
    <property type="entry name" value="Transferase(Phosphotransferase) domain 1"/>
    <property type="match status" value="1"/>
</dbReference>
<name>A0A1D8PRA7_CANAL</name>
<reference evidence="3 4" key="1">
    <citation type="journal article" date="2004" name="Proc. Natl. Acad. Sci. U.S.A.">
        <title>The diploid genome sequence of Candida albicans.</title>
        <authorList>
            <person name="Jones T."/>
            <person name="Federspiel N.A."/>
            <person name="Chibana H."/>
            <person name="Dungan J."/>
            <person name="Kalman S."/>
            <person name="Magee B.B."/>
            <person name="Newport G."/>
            <person name="Thorstenson Y.R."/>
            <person name="Agabian N."/>
            <person name="Magee P.T."/>
            <person name="Davis R.W."/>
            <person name="Scherer S."/>
        </authorList>
    </citation>
    <scope>NUCLEOTIDE SEQUENCE [LARGE SCALE GENOMIC DNA]</scope>
    <source>
        <strain evidence="4">SC5314 / ATCC MYA-2876</strain>
    </source>
</reference>
<organism evidence="3 4">
    <name type="scientific">Candida albicans (strain SC5314 / ATCC MYA-2876)</name>
    <name type="common">Yeast</name>
    <dbReference type="NCBI Taxonomy" id="237561"/>
    <lineage>
        <taxon>Eukaryota</taxon>
        <taxon>Fungi</taxon>
        <taxon>Dikarya</taxon>
        <taxon>Ascomycota</taxon>
        <taxon>Saccharomycotina</taxon>
        <taxon>Pichiomycetes</taxon>
        <taxon>Debaryomycetaceae</taxon>
        <taxon>Candida/Lodderomyces clade</taxon>
        <taxon>Candida</taxon>
    </lineage>
</organism>
<dbReference type="PANTHER" id="PTHR44167:SF24">
    <property type="entry name" value="SERINE_THREONINE-PROTEIN KINASE CHK2"/>
    <property type="match status" value="1"/>
</dbReference>
<dbReference type="PROSITE" id="PS00108">
    <property type="entry name" value="PROTEIN_KINASE_ST"/>
    <property type="match status" value="1"/>
</dbReference>
<dbReference type="GO" id="GO:0005737">
    <property type="term" value="C:cytoplasm"/>
    <property type="evidence" value="ECO:0000318"/>
    <property type="project" value="GO_Central"/>
</dbReference>
<dbReference type="SMR" id="A0A1D8PRA7"/>
<dbReference type="CDD" id="cd13994">
    <property type="entry name" value="STKc_HAL4_like"/>
    <property type="match status" value="1"/>
</dbReference>
<dbReference type="Pfam" id="PF00069">
    <property type="entry name" value="Pkinase"/>
    <property type="match status" value="1"/>
</dbReference>
<dbReference type="InterPro" id="IPR008271">
    <property type="entry name" value="Ser/Thr_kinase_AS"/>
</dbReference>
<reference evidence="3 4" key="3">
    <citation type="journal article" date="2013" name="Genome Biol.">
        <title>Assembly of a phased diploid Candida albicans genome facilitates allele-specific measurements and provides a simple model for repeat and indel structure.</title>
        <authorList>
            <person name="Muzzey D."/>
            <person name="Schwartz K."/>
            <person name="Weissman J.S."/>
            <person name="Sherlock G."/>
        </authorList>
    </citation>
    <scope>NUCLEOTIDE SEQUENCE [LARGE SCALE GENOMIC DNA]</scope>
    <source>
        <strain evidence="4">SC5314 / ATCC MYA-2876</strain>
    </source>
</reference>
<dbReference type="SUPFAM" id="SSF56112">
    <property type="entry name" value="Protein kinase-like (PK-like)"/>
    <property type="match status" value="1"/>
</dbReference>
<dbReference type="InterPro" id="IPR011009">
    <property type="entry name" value="Kinase-like_dom_sf"/>
</dbReference>
<dbReference type="PANTHER" id="PTHR44167">
    <property type="entry name" value="OVARIAN-SPECIFIC SERINE/THREONINE-PROTEIN KINASE LOK-RELATED"/>
    <property type="match status" value="1"/>
</dbReference>
<dbReference type="AlphaFoldDB" id="A0A1D8PRA7"/>
<evidence type="ECO:0000313" key="3">
    <source>
        <dbReference type="EMBL" id="AOW30678.1"/>
    </source>
</evidence>
<gene>
    <name evidence="2 3" type="primary">PRR2</name>
    <name evidence="3" type="ordered locus">CAALFM_C703340CA</name>
    <name evidence="2" type="ordered locus">orf19.8921</name>
</gene>
<dbReference type="InterPro" id="IPR000719">
    <property type="entry name" value="Prot_kinase_dom"/>
</dbReference>
<dbReference type="RefSeq" id="XP_711681.2">
    <property type="nucleotide sequence ID" value="XM_706589.2"/>
</dbReference>
<dbReference type="GO" id="GO:0005524">
    <property type="term" value="F:ATP binding"/>
    <property type="evidence" value="ECO:0007669"/>
    <property type="project" value="InterPro"/>
</dbReference>
<dbReference type="GO" id="GO:0071466">
    <property type="term" value="P:cellular response to xenobiotic stimulus"/>
    <property type="evidence" value="ECO:0000315"/>
    <property type="project" value="CGD"/>
</dbReference>
<proteinExistence type="predicted"/>
<dbReference type="STRING" id="237561.A0A1D8PRA7"/>
<dbReference type="EMBL" id="CP017629">
    <property type="protein sequence ID" value="AOW30678.1"/>
    <property type="molecule type" value="Genomic_DNA"/>
</dbReference>
<sequence length="318" mass="36793">MMGFKKIFKVENQNSEYKFSRNDIKSSQLGKGITGSVDLYQSKTLPHFQYAVKTYHTKDIHESKKDYKTRVLYEYLILSKLSHCNIIKIYDYDVSFSGSTIKLFLELGTANLNQLIIKQTNTFNINEMLCIWKQITNAVNYLHELDICHRDLKLENVVFDVNYKLIKVIDFATAQKLNNNELSRGLVGSESYTAPETYSSIQYDGKSSDVWSLGIILCYLINKKQPWKSAMWSNSDYQQFINQDNFSQEPYFVDFPVESLLLTSQILEQDPLRRIKINDFFSDKWFSLIQYCGCGVAGGGIYNKTCGIDHGKSFRVKT</sequence>
<evidence type="ECO:0000313" key="4">
    <source>
        <dbReference type="Proteomes" id="UP000000559"/>
    </source>
</evidence>
<dbReference type="eggNOG" id="KOG0590">
    <property type="taxonomic scope" value="Eukaryota"/>
</dbReference>
<dbReference type="GO" id="GO:0044180">
    <property type="term" value="P:filamentous growth of a unicellular organism"/>
    <property type="evidence" value="ECO:0000315"/>
    <property type="project" value="CGD"/>
</dbReference>
<evidence type="ECO:0000259" key="1">
    <source>
        <dbReference type="PROSITE" id="PS50011"/>
    </source>
</evidence>
<dbReference type="InParanoid" id="A0A1D8PRA7"/>
<keyword evidence="4" id="KW-1185">Reference proteome</keyword>
<dbReference type="OrthoDB" id="4062651at2759"/>
<reference evidence="3 4" key="2">
    <citation type="journal article" date="2007" name="Genome Biol.">
        <title>Assembly of the Candida albicans genome into sixteen supercontigs aligned on the eight chromosomes.</title>
        <authorList>
            <person name="van het Hoog M."/>
            <person name="Rast T.J."/>
            <person name="Martchenko M."/>
            <person name="Grindle S."/>
            <person name="Dignard D."/>
            <person name="Hogues H."/>
            <person name="Cuomo C."/>
            <person name="Berriman M."/>
            <person name="Scherer S."/>
            <person name="Magee B.B."/>
            <person name="Whiteway M."/>
            <person name="Chibana H."/>
            <person name="Nantel A."/>
            <person name="Magee P.T."/>
        </authorList>
    </citation>
    <scope>GENOME REANNOTATION</scope>
    <source>
        <strain evidence="4">SC5314 / ATCC MYA-2876</strain>
    </source>
</reference>
<dbReference type="GO" id="GO:0005634">
    <property type="term" value="C:nucleus"/>
    <property type="evidence" value="ECO:0000318"/>
    <property type="project" value="GO_Central"/>
</dbReference>
<dbReference type="Proteomes" id="UP000000559">
    <property type="component" value="Chromosome 7"/>
</dbReference>
<dbReference type="CGD" id="CAL0000181633">
    <property type="gene designation" value="PRR2"/>
</dbReference>
<dbReference type="GO" id="GO:0000086">
    <property type="term" value="P:G2/M transition of mitotic cell cycle"/>
    <property type="evidence" value="ECO:0000318"/>
    <property type="project" value="GO_Central"/>
</dbReference>
<protein>
    <submittedName>
        <fullName evidence="3">Prr2p</fullName>
    </submittedName>
</protein>
<dbReference type="GeneID" id="3646723"/>
<feature type="domain" description="Protein kinase" evidence="1">
    <location>
        <begin position="23"/>
        <end position="286"/>
    </location>
</feature>
<dbReference type="GO" id="GO:0004674">
    <property type="term" value="F:protein serine/threonine kinase activity"/>
    <property type="evidence" value="ECO:0000318"/>
    <property type="project" value="GO_Central"/>
</dbReference>
<accession>A0A1D8PRA7</accession>
<dbReference type="VEuPathDB" id="FungiDB:C7_03340C_A"/>
<evidence type="ECO:0000313" key="2">
    <source>
        <dbReference type="CGD" id="CAL0000181633"/>
    </source>
</evidence>
<dbReference type="FunFam" id="1.10.510.10:FF:001476">
    <property type="entry name" value="Serine/threonine protein kinase, putative"/>
    <property type="match status" value="1"/>
</dbReference>
<dbReference type="SMART" id="SM00220">
    <property type="entry name" value="S_TKc"/>
    <property type="match status" value="1"/>
</dbReference>
<dbReference type="KEGG" id="cal:CAALFM_C703340CA"/>